<keyword evidence="8" id="KW-1185">Reference proteome</keyword>
<evidence type="ECO:0000313" key="8">
    <source>
        <dbReference type="Proteomes" id="UP000244880"/>
    </source>
</evidence>
<dbReference type="InterPro" id="IPR050306">
    <property type="entry name" value="PfkB_Carbo_kinase"/>
</dbReference>
<dbReference type="Gene3D" id="3.40.1190.20">
    <property type="match status" value="1"/>
</dbReference>
<dbReference type="OrthoDB" id="9795789at2"/>
<dbReference type="InterPro" id="IPR029056">
    <property type="entry name" value="Ribokinase-like"/>
</dbReference>
<dbReference type="GO" id="GO:0005524">
    <property type="term" value="F:ATP binding"/>
    <property type="evidence" value="ECO:0007669"/>
    <property type="project" value="UniProtKB-KW"/>
</dbReference>
<reference evidence="7 8" key="1">
    <citation type="submission" date="2018-03" db="EMBL/GenBank/DDBJ databases">
        <authorList>
            <person name="Keele B.F."/>
        </authorList>
    </citation>
    <scope>NUCLEOTIDE SEQUENCE [LARGE SCALE GENOMIC DNA]</scope>
    <source>
        <strain evidence="7 8">CECT 8599</strain>
    </source>
</reference>
<dbReference type="PANTHER" id="PTHR43085:SF1">
    <property type="entry name" value="PSEUDOURIDINE KINASE-RELATED"/>
    <property type="match status" value="1"/>
</dbReference>
<name>A0A2R8BH82_9RHOB</name>
<gene>
    <name evidence="7" type="primary">kdgK_3</name>
    <name evidence="7" type="ORF">ASD8599_03119</name>
</gene>
<evidence type="ECO:0000256" key="1">
    <source>
        <dbReference type="ARBA" id="ARBA00010688"/>
    </source>
</evidence>
<dbReference type="PROSITE" id="PS00584">
    <property type="entry name" value="PFKB_KINASES_2"/>
    <property type="match status" value="1"/>
</dbReference>
<sequence length="308" mass="31780">MILCCGEALIDMVPVQSESGQAFLPLPGGAIFNTAIALGRLDVPTQFFSGVSQDLFGAQLAGALEGAGVGTDTLVRSDCPTTLAFVALQDGQAHYTFYDENSAGRMLGADDAPDIGPDISALYFGGISLCADPAASVYADLALRAAGHAIVMIDPNIRPGFIQDEPAYRQRLNDMMAVADIVKVSDEDLDWIIEGDADHATKAQHLQALGAGVVIVTKGGDGACAYLRGGNCVSVSVPSVVVVDTVGAGDTFNAGFLAHLHDCGVLDKTALKTIAAATVEHALGFAAKVAAVTVTRQGANPPYRSEIS</sequence>
<accession>A0A2R8BH82</accession>
<feature type="domain" description="Carbohydrate kinase PfkB" evidence="6">
    <location>
        <begin position="2"/>
        <end position="302"/>
    </location>
</feature>
<dbReference type="Pfam" id="PF00294">
    <property type="entry name" value="PfkB"/>
    <property type="match status" value="1"/>
</dbReference>
<dbReference type="InterPro" id="IPR011611">
    <property type="entry name" value="PfkB_dom"/>
</dbReference>
<evidence type="ECO:0000256" key="3">
    <source>
        <dbReference type="ARBA" id="ARBA00022741"/>
    </source>
</evidence>
<dbReference type="RefSeq" id="WP_108829325.1">
    <property type="nucleotide sequence ID" value="NZ_OMOR01000001.1"/>
</dbReference>
<evidence type="ECO:0000256" key="5">
    <source>
        <dbReference type="ARBA" id="ARBA00022840"/>
    </source>
</evidence>
<dbReference type="EC" id="2.7.1.45" evidence="7"/>
<dbReference type="CDD" id="cd01167">
    <property type="entry name" value="bac_FRK"/>
    <property type="match status" value="1"/>
</dbReference>
<dbReference type="GO" id="GO:0008673">
    <property type="term" value="F:2-dehydro-3-deoxygluconokinase activity"/>
    <property type="evidence" value="ECO:0007669"/>
    <property type="project" value="UniProtKB-EC"/>
</dbReference>
<keyword evidence="3" id="KW-0547">Nucleotide-binding</keyword>
<proteinExistence type="inferred from homology"/>
<comment type="similarity">
    <text evidence="1">Belongs to the carbohydrate kinase PfkB family.</text>
</comment>
<dbReference type="EMBL" id="OMOR01000001">
    <property type="protein sequence ID" value="SPH22377.1"/>
    <property type="molecule type" value="Genomic_DNA"/>
</dbReference>
<evidence type="ECO:0000256" key="4">
    <source>
        <dbReference type="ARBA" id="ARBA00022777"/>
    </source>
</evidence>
<protein>
    <submittedName>
        <fullName evidence="7">2-dehydro-3-deoxygluconokinase</fullName>
        <ecNumber evidence="7">2.7.1.45</ecNumber>
    </submittedName>
</protein>
<organism evidence="7 8">
    <name type="scientific">Ascidiaceihabitans donghaensis</name>
    <dbReference type="NCBI Taxonomy" id="1510460"/>
    <lineage>
        <taxon>Bacteria</taxon>
        <taxon>Pseudomonadati</taxon>
        <taxon>Pseudomonadota</taxon>
        <taxon>Alphaproteobacteria</taxon>
        <taxon>Rhodobacterales</taxon>
        <taxon>Paracoccaceae</taxon>
        <taxon>Ascidiaceihabitans</taxon>
    </lineage>
</organism>
<keyword evidence="5" id="KW-0067">ATP-binding</keyword>
<evidence type="ECO:0000259" key="6">
    <source>
        <dbReference type="Pfam" id="PF00294"/>
    </source>
</evidence>
<keyword evidence="2 7" id="KW-0808">Transferase</keyword>
<dbReference type="SUPFAM" id="SSF53613">
    <property type="entry name" value="Ribokinase-like"/>
    <property type="match status" value="1"/>
</dbReference>
<evidence type="ECO:0000256" key="2">
    <source>
        <dbReference type="ARBA" id="ARBA00022679"/>
    </source>
</evidence>
<dbReference type="AlphaFoldDB" id="A0A2R8BH82"/>
<dbReference type="Proteomes" id="UP000244880">
    <property type="component" value="Unassembled WGS sequence"/>
</dbReference>
<dbReference type="InterPro" id="IPR002173">
    <property type="entry name" value="Carboh/pur_kinase_PfkB_CS"/>
</dbReference>
<keyword evidence="4 7" id="KW-0418">Kinase</keyword>
<dbReference type="PANTHER" id="PTHR43085">
    <property type="entry name" value="HEXOKINASE FAMILY MEMBER"/>
    <property type="match status" value="1"/>
</dbReference>
<evidence type="ECO:0000313" key="7">
    <source>
        <dbReference type="EMBL" id="SPH22377.1"/>
    </source>
</evidence>